<evidence type="ECO:0000313" key="3">
    <source>
        <dbReference type="Proteomes" id="UP000031594"/>
    </source>
</evidence>
<evidence type="ECO:0000313" key="2">
    <source>
        <dbReference type="EMBL" id="QDQ41389.1"/>
    </source>
</evidence>
<keyword evidence="3" id="KW-1185">Reference proteome</keyword>
<dbReference type="RefSeq" id="WP_039722150.1">
    <property type="nucleotide sequence ID" value="NZ_CP037899.1"/>
</dbReference>
<dbReference type="STRING" id="1202785.A946_10575"/>
<name>A0A0C1RSI4_9BACT</name>
<evidence type="ECO:0000313" key="4">
    <source>
        <dbReference type="Proteomes" id="UP000315925"/>
    </source>
</evidence>
<reference evidence="4" key="3">
    <citation type="submission" date="2019-03" db="EMBL/GenBank/DDBJ databases">
        <title>Complete genome of Methylacidiphilum kamchatkense Kam1.</title>
        <authorList>
            <person name="Kruse T."/>
            <person name="Murarilal Ratnadevi C."/>
            <person name="Erikstad H.-A."/>
            <person name="Birkeland N.-K."/>
        </authorList>
    </citation>
    <scope>NUCLEOTIDE SEQUENCE [LARGE SCALE GENOMIC DNA]</scope>
    <source>
        <strain evidence="4">kam1</strain>
    </source>
</reference>
<dbReference type="Proteomes" id="UP000315925">
    <property type="component" value="Chromosome"/>
</dbReference>
<evidence type="ECO:0000313" key="1">
    <source>
        <dbReference type="EMBL" id="KIE57891.1"/>
    </source>
</evidence>
<reference evidence="1 3" key="1">
    <citation type="submission" date="2014-08" db="EMBL/GenBank/DDBJ databases">
        <title>Methylacidiphilum kamchatkense strain Kam1 draft genome sequence.</title>
        <authorList>
            <person name="Birkeland N.-K."/>
            <person name="Erikstad H.A."/>
        </authorList>
    </citation>
    <scope>NUCLEOTIDE SEQUENCE [LARGE SCALE GENOMIC DNA]</scope>
    <source>
        <strain evidence="1 3">Kam1</strain>
    </source>
</reference>
<dbReference type="EMBL" id="CP037899">
    <property type="protein sequence ID" value="QDQ41389.1"/>
    <property type="molecule type" value="Genomic_DNA"/>
</dbReference>
<dbReference type="OrthoDB" id="199012at2"/>
<protein>
    <submittedName>
        <fullName evidence="2">Uncharacterized protein</fullName>
    </submittedName>
</protein>
<accession>A0A0C1RSI4</accession>
<dbReference type="Proteomes" id="UP000031594">
    <property type="component" value="Unassembled WGS sequence"/>
</dbReference>
<dbReference type="AlphaFoldDB" id="A0A0C1RSI4"/>
<dbReference type="EMBL" id="JQNX01000009">
    <property type="protein sequence ID" value="KIE57891.1"/>
    <property type="molecule type" value="Genomic_DNA"/>
</dbReference>
<organism evidence="2 4">
    <name type="scientific">Methylacidiphilum kamchatkense Kam1</name>
    <dbReference type="NCBI Taxonomy" id="1202785"/>
    <lineage>
        <taxon>Bacteria</taxon>
        <taxon>Pseudomonadati</taxon>
        <taxon>Verrucomicrobiota</taxon>
        <taxon>Methylacidiphilae</taxon>
        <taxon>Methylacidiphilales</taxon>
        <taxon>Methylacidiphilaceae</taxon>
        <taxon>Methylacidiphilum (ex Ratnadevi et al. 2023)</taxon>
    </lineage>
</organism>
<sequence length="206" mass="23772">MSDKRKFRESLKIGRISSHDLGHEQIPIRVVAYGYKGDRIDTNTALGIGAFNNRLGPFSFALSHSLEKKLALKKGDTLLLHFSNGKKMVGQFDDRIPASSICKLIRKHGKGAKLTIDVYMPWGNKKEAYSLPELAKLEVLKKGTDPMQLEKLLIEKGLPVYERANRWHRWVEAQRAHEKMKESYSKHSFFDKHIKRSSFNFFDREI</sequence>
<dbReference type="KEGG" id="mkc:kam1_130"/>
<reference evidence="2" key="2">
    <citation type="journal article" date="2019" name="BMC Genomics">
        <title>Complete genome sequence analysis of the thermoacidophilic verrucomicrobial methanotroph 'Candidatus Methylacidiphilum kamchatkense' strain Kam1 and comparison with its closest relatives.</title>
        <authorList>
            <person name="Kruse T."/>
            <person name="Ratnadevi C.M."/>
            <person name="Erikstad H.A."/>
            <person name="Birkeland N.K."/>
        </authorList>
    </citation>
    <scope>NUCLEOTIDE SEQUENCE</scope>
    <source>
        <strain evidence="2">Kam1</strain>
    </source>
</reference>
<gene>
    <name evidence="1" type="ORF">A946_10575</name>
    <name evidence="2" type="ORF">kam1_130</name>
</gene>
<proteinExistence type="predicted"/>